<name>A0A1H7RJ37_9SPHN</name>
<dbReference type="RefSeq" id="WP_093006351.1">
    <property type="nucleotide sequence ID" value="NZ_FNZZ01000004.1"/>
</dbReference>
<dbReference type="Proteomes" id="UP000199214">
    <property type="component" value="Unassembled WGS sequence"/>
</dbReference>
<feature type="region of interest" description="Disordered" evidence="1">
    <location>
        <begin position="77"/>
        <end position="107"/>
    </location>
</feature>
<sequence>MALDPKRLARVHRVRTLQLGLAQADEARAREQVASEQALAGRIAQLAAAVAPTRIEAGAMALAASAHYRERLHRSAEAANNRVRTAEQAAERTIAATQSAKRDQSAIEKLIERGQQALIEAELRALQDLPGTPRKNRHDPC</sequence>
<evidence type="ECO:0008006" key="4">
    <source>
        <dbReference type="Google" id="ProtNLM"/>
    </source>
</evidence>
<dbReference type="OrthoDB" id="7566552at2"/>
<dbReference type="AlphaFoldDB" id="A0A1H7RJ37"/>
<proteinExistence type="predicted"/>
<accession>A0A1H7RJ37</accession>
<evidence type="ECO:0000313" key="3">
    <source>
        <dbReference type="Proteomes" id="UP000199214"/>
    </source>
</evidence>
<protein>
    <recommendedName>
        <fullName evidence="4">Flagellar FliJ protein</fullName>
    </recommendedName>
</protein>
<dbReference type="EMBL" id="FNZZ01000004">
    <property type="protein sequence ID" value="SEL60193.1"/>
    <property type="molecule type" value="Genomic_DNA"/>
</dbReference>
<gene>
    <name evidence="2" type="ORF">SAMN05216382_2264</name>
</gene>
<reference evidence="3" key="1">
    <citation type="submission" date="2016-10" db="EMBL/GenBank/DDBJ databases">
        <authorList>
            <person name="Varghese N."/>
            <person name="Submissions S."/>
        </authorList>
    </citation>
    <scope>NUCLEOTIDE SEQUENCE [LARGE SCALE GENOMIC DNA]</scope>
    <source>
        <strain evidence="3">JS21-1</strain>
    </source>
</reference>
<organism evidence="2 3">
    <name type="scientific">Sphingomonas palmae</name>
    <dbReference type="NCBI Taxonomy" id="1855283"/>
    <lineage>
        <taxon>Bacteria</taxon>
        <taxon>Pseudomonadati</taxon>
        <taxon>Pseudomonadota</taxon>
        <taxon>Alphaproteobacteria</taxon>
        <taxon>Sphingomonadales</taxon>
        <taxon>Sphingomonadaceae</taxon>
        <taxon>Sphingomonas</taxon>
    </lineage>
</organism>
<evidence type="ECO:0000256" key="1">
    <source>
        <dbReference type="SAM" id="MobiDB-lite"/>
    </source>
</evidence>
<dbReference type="STRING" id="1855283.SAMN05216382_2264"/>
<evidence type="ECO:0000313" key="2">
    <source>
        <dbReference type="EMBL" id="SEL60193.1"/>
    </source>
</evidence>
<dbReference type="InterPro" id="IPR053716">
    <property type="entry name" value="Flag_assembly_chemotaxis_eff"/>
</dbReference>
<dbReference type="Gene3D" id="1.10.287.1700">
    <property type="match status" value="1"/>
</dbReference>
<keyword evidence="3" id="KW-1185">Reference proteome</keyword>